<dbReference type="AlphaFoldDB" id="A0A485M6M5"/>
<keyword evidence="1" id="KW-0175">Coiled coil</keyword>
<name>A0A485M6M5_9ZZZZ</name>
<sequence length="588" mass="66655">MDIRDKVPVIRVAIRGANGRMGLQAIYASMENNEDILTRAKKKQLRDDDVWIDVVFGAFTADIPTVQQLLAGVLRSEKTKILEGYDKNGHPIYRLKSDGKHELRTKYVEQTLAEEPQRDHVIPFDRQEIVDTPEGLPAIKIYSKDKQETLSIIRHANVRLGELSAEAIIDRVIDTANDLGANVLLSCVGDTAKKADRMMKWMDRIHEKKYAIGFLESAPAKGWESRMLSRQDEISVLCSRNFSPTGTLFRTGLALKEPLFDYNPYELGKAAKKFKGVFTRILEQIIQTDTFSPYAQFLKKKPTTIREIDGEGIIINFPPDFLTITSPNYLTFSFYEDNEYGFICASLIPNLKALGMIFRDREAVDKYRSDGLKYEAITNVPGVFGTQWFLQAPGEIIKRGGALSTSSCTTNGNVVADFIVLLALHSYFDYFRETVKDYYTCSDKALSRKIEETIDKKFAGFRGYLDKLLSQRAAMIKTVFGFYYDKISFMNTDMQHGLTRSESPDVIDFLRETSSGSQTEVPKLLSLPDRELAYLEGLKKVVEDQIAREKDEEEKARLNAELDKITGSIKTINESIKIVNILEEMGSK</sequence>
<evidence type="ECO:0000256" key="1">
    <source>
        <dbReference type="SAM" id="Coils"/>
    </source>
</evidence>
<protein>
    <submittedName>
        <fullName evidence="2">Uncharacterized protein</fullName>
    </submittedName>
</protein>
<reference evidence="2" key="1">
    <citation type="submission" date="2019-03" db="EMBL/GenBank/DDBJ databases">
        <authorList>
            <person name="Hao L."/>
        </authorList>
    </citation>
    <scope>NUCLEOTIDE SEQUENCE</scope>
</reference>
<proteinExistence type="predicted"/>
<feature type="coiled-coil region" evidence="1">
    <location>
        <begin position="535"/>
        <end position="568"/>
    </location>
</feature>
<dbReference type="EMBL" id="CAADRM010000100">
    <property type="protein sequence ID" value="VFU14992.1"/>
    <property type="molecule type" value="Genomic_DNA"/>
</dbReference>
<accession>A0A485M6M5</accession>
<evidence type="ECO:0000313" key="2">
    <source>
        <dbReference type="EMBL" id="VFU14992.1"/>
    </source>
</evidence>
<gene>
    <name evidence="2" type="ORF">SCFA_370031</name>
</gene>
<organism evidence="2">
    <name type="scientific">anaerobic digester metagenome</name>
    <dbReference type="NCBI Taxonomy" id="1263854"/>
    <lineage>
        <taxon>unclassified sequences</taxon>
        <taxon>metagenomes</taxon>
        <taxon>ecological metagenomes</taxon>
    </lineage>
</organism>